<dbReference type="Gene3D" id="2.50.20.10">
    <property type="entry name" value="Lipoprotein localisation LolA/LolB/LppX"/>
    <property type="match status" value="1"/>
</dbReference>
<keyword evidence="1 2" id="KW-0732">Signal</keyword>
<sequence>MKIRLWIIGLLATVFTTAAAQSAKSVLDKTAQVLSNKGGVTAAFTIRGAQNTGASGTISVKGRKFYAKTSAGIVWFDGKTQWTYVPQNDEVNINTPTASELQAINPYGFIYLYRRGYTLSLQTKGQHYIVTMKSQRNAIREMVVTISRQSYVPSQVRMMQNRKWTTVNISGFKRANLSDGLFRFNKKVCPNAEIIDLR</sequence>
<evidence type="ECO:0000256" key="2">
    <source>
        <dbReference type="SAM" id="SignalP"/>
    </source>
</evidence>
<organism evidence="3 4">
    <name type="scientific">Xylanibacter brevis</name>
    <dbReference type="NCBI Taxonomy" id="83231"/>
    <lineage>
        <taxon>Bacteria</taxon>
        <taxon>Pseudomonadati</taxon>
        <taxon>Bacteroidota</taxon>
        <taxon>Bacteroidia</taxon>
        <taxon>Bacteroidales</taxon>
        <taxon>Prevotellaceae</taxon>
        <taxon>Xylanibacter</taxon>
    </lineage>
</organism>
<evidence type="ECO:0000313" key="4">
    <source>
        <dbReference type="Proteomes" id="UP001200470"/>
    </source>
</evidence>
<keyword evidence="4" id="KW-1185">Reference proteome</keyword>
<reference evidence="3 4" key="1">
    <citation type="submission" date="2020-12" db="EMBL/GenBank/DDBJ databases">
        <title>Whole genome sequences of gut porcine anaerobes.</title>
        <authorList>
            <person name="Kubasova T."/>
            <person name="Jahodarova E."/>
            <person name="Rychlik I."/>
        </authorList>
    </citation>
    <scope>NUCLEOTIDE SEQUENCE [LARGE SCALE GENOMIC DNA]</scope>
    <source>
        <strain evidence="3 4">An925</strain>
    </source>
</reference>
<dbReference type="EMBL" id="JADYTN010000019">
    <property type="protein sequence ID" value="MCF2564253.1"/>
    <property type="molecule type" value="Genomic_DNA"/>
</dbReference>
<protein>
    <submittedName>
        <fullName evidence="3">Cell envelope biogenesis protein LolA</fullName>
    </submittedName>
</protein>
<dbReference type="CDD" id="cd16325">
    <property type="entry name" value="LolA"/>
    <property type="match status" value="1"/>
</dbReference>
<evidence type="ECO:0000313" key="3">
    <source>
        <dbReference type="EMBL" id="MCF2564253.1"/>
    </source>
</evidence>
<dbReference type="Pfam" id="PF16584">
    <property type="entry name" value="LolA_2"/>
    <property type="match status" value="1"/>
</dbReference>
<dbReference type="InterPro" id="IPR029046">
    <property type="entry name" value="LolA/LolB/LppX"/>
</dbReference>
<name>A0ABS9CGT1_9BACT</name>
<dbReference type="InterPro" id="IPR004564">
    <property type="entry name" value="OM_lipoprot_carrier_LolA-like"/>
</dbReference>
<feature type="signal peptide" evidence="2">
    <location>
        <begin position="1"/>
        <end position="20"/>
    </location>
</feature>
<proteinExistence type="predicted"/>
<evidence type="ECO:0000256" key="1">
    <source>
        <dbReference type="ARBA" id="ARBA00022729"/>
    </source>
</evidence>
<dbReference type="Proteomes" id="UP001200470">
    <property type="component" value="Unassembled WGS sequence"/>
</dbReference>
<gene>
    <name evidence="3" type="ORF">I6E12_09020</name>
</gene>
<dbReference type="SUPFAM" id="SSF89392">
    <property type="entry name" value="Prokaryotic lipoproteins and lipoprotein localization factors"/>
    <property type="match status" value="1"/>
</dbReference>
<comment type="caution">
    <text evidence="3">The sequence shown here is derived from an EMBL/GenBank/DDBJ whole genome shotgun (WGS) entry which is preliminary data.</text>
</comment>
<feature type="chain" id="PRO_5045802199" evidence="2">
    <location>
        <begin position="21"/>
        <end position="198"/>
    </location>
</feature>
<accession>A0ABS9CGT1</accession>